<feature type="compositionally biased region" description="Polar residues" evidence="1">
    <location>
        <begin position="27"/>
        <end position="41"/>
    </location>
</feature>
<evidence type="ECO:0000313" key="4">
    <source>
        <dbReference type="Proteomes" id="UP000220106"/>
    </source>
</evidence>
<dbReference type="NCBIfam" id="TIGR02898">
    <property type="entry name" value="spore_YhcN_YlaJ"/>
    <property type="match status" value="1"/>
</dbReference>
<keyword evidence="3" id="KW-0449">Lipoprotein</keyword>
<accession>A0AAX0RR18</accession>
<dbReference type="InterPro" id="IPR014247">
    <property type="entry name" value="Spore_lipoprot_YhcN/YlaJ"/>
</dbReference>
<proteinExistence type="predicted"/>
<dbReference type="AlphaFoldDB" id="A0AAX0RR18"/>
<evidence type="ECO:0000313" key="3">
    <source>
        <dbReference type="EMBL" id="PEJ30339.1"/>
    </source>
</evidence>
<evidence type="ECO:0000313" key="5">
    <source>
        <dbReference type="Proteomes" id="UP000260457"/>
    </source>
</evidence>
<evidence type="ECO:0000313" key="2">
    <source>
        <dbReference type="EMBL" id="AXN38659.1"/>
    </source>
</evidence>
<dbReference type="RefSeq" id="WP_098177271.1">
    <property type="nucleotide sequence ID" value="NZ_CP030926.1"/>
</dbReference>
<dbReference type="EMBL" id="NUEQ01000034">
    <property type="protein sequence ID" value="PEJ30339.1"/>
    <property type="molecule type" value="Genomic_DNA"/>
</dbReference>
<dbReference type="EMBL" id="CP030926">
    <property type="protein sequence ID" value="AXN38659.1"/>
    <property type="molecule type" value="Genomic_DNA"/>
</dbReference>
<feature type="compositionally biased region" description="Low complexity" evidence="1">
    <location>
        <begin position="53"/>
        <end position="62"/>
    </location>
</feature>
<dbReference type="Proteomes" id="UP000260457">
    <property type="component" value="Chromosome"/>
</dbReference>
<sequence>MNYKAIVSSAMMALLISGCTSNDKQGANENLGLNRNNQDNYDTPMRVSDTRQNNNDINNNDLNDNDLNDNVNDGTNDLRVSEDISNRVEALKEVKNAWVIVTDHSAYVGAVLNDGEDKDLTNELKDRIADAVRGADSSVEKVYVSANPDFVQRMNDYVTDINNGKPVKGFVDEFRKLVTRIFPSSE</sequence>
<reference evidence="2 5" key="2">
    <citation type="submission" date="2018-07" db="EMBL/GenBank/DDBJ databases">
        <title>The molecular basis for the intramolecular migration of carboxyl group in the catabolism of para-hydroxybenzoate via gentisate.</title>
        <authorList>
            <person name="Zhao H."/>
            <person name="Xu Y."/>
            <person name="Lin S."/>
            <person name="Spain J.C."/>
            <person name="Zhou N.-Y."/>
        </authorList>
    </citation>
    <scope>NUCLEOTIDE SEQUENCE [LARGE SCALE GENOMIC DNA]</scope>
    <source>
        <strain evidence="2 5">PHB-7a</strain>
    </source>
</reference>
<gene>
    <name evidence="3" type="ORF">CN689_21465</name>
    <name evidence="2" type="ORF">DTO10_09700</name>
</gene>
<name>A0AAX0RR18_9BACI</name>
<organism evidence="3 4">
    <name type="scientific">Peribacillus butanolivorans</name>
    <dbReference type="NCBI Taxonomy" id="421767"/>
    <lineage>
        <taxon>Bacteria</taxon>
        <taxon>Bacillati</taxon>
        <taxon>Bacillota</taxon>
        <taxon>Bacilli</taxon>
        <taxon>Bacillales</taxon>
        <taxon>Bacillaceae</taxon>
        <taxon>Peribacillus</taxon>
    </lineage>
</organism>
<dbReference type="PROSITE" id="PS51257">
    <property type="entry name" value="PROKAR_LIPOPROTEIN"/>
    <property type="match status" value="1"/>
</dbReference>
<dbReference type="KEGG" id="pbut:DTO10_09700"/>
<dbReference type="Proteomes" id="UP000220106">
    <property type="component" value="Unassembled WGS sequence"/>
</dbReference>
<feature type="region of interest" description="Disordered" evidence="1">
    <location>
        <begin position="27"/>
        <end position="73"/>
    </location>
</feature>
<protein>
    <submittedName>
        <fullName evidence="3">Lipoprotein YhcN</fullName>
    </submittedName>
    <submittedName>
        <fullName evidence="2">YhcN/YlaJ family sporulation lipoprotein</fullName>
    </submittedName>
</protein>
<dbReference type="Pfam" id="PF09580">
    <property type="entry name" value="Spore_YhcN_YlaJ"/>
    <property type="match status" value="1"/>
</dbReference>
<keyword evidence="5" id="KW-1185">Reference proteome</keyword>
<dbReference type="InterPro" id="IPR019076">
    <property type="entry name" value="Spore_lipoprot_YhcN/YlaJ-like"/>
</dbReference>
<reference evidence="3 4" key="1">
    <citation type="submission" date="2017-09" db="EMBL/GenBank/DDBJ databases">
        <title>Large-scale bioinformatics analysis of Bacillus genomes uncovers conserved roles of natural products in bacterial physiology.</title>
        <authorList>
            <consortium name="Agbiome Team Llc"/>
            <person name="Bleich R.M."/>
            <person name="Kirk G.J."/>
            <person name="Santa Maria K.C."/>
            <person name="Allen S.E."/>
            <person name="Farag S."/>
            <person name="Shank E.A."/>
            <person name="Bowers A."/>
        </authorList>
    </citation>
    <scope>NUCLEOTIDE SEQUENCE [LARGE SCALE GENOMIC DNA]</scope>
    <source>
        <strain evidence="3 4">AFS003229</strain>
    </source>
</reference>
<dbReference type="GO" id="GO:0030435">
    <property type="term" value="P:sporulation resulting in formation of a cellular spore"/>
    <property type="evidence" value="ECO:0007669"/>
    <property type="project" value="InterPro"/>
</dbReference>
<evidence type="ECO:0000256" key="1">
    <source>
        <dbReference type="SAM" id="MobiDB-lite"/>
    </source>
</evidence>